<dbReference type="SUPFAM" id="SSF53448">
    <property type="entry name" value="Nucleotide-diphospho-sugar transferases"/>
    <property type="match status" value="1"/>
</dbReference>
<name>A0A139H3U3_9PEZI</name>
<protein>
    <recommendedName>
        <fullName evidence="3">Nucleotide-diphospho-sugar transferase</fullName>
    </recommendedName>
</protein>
<dbReference type="STRING" id="321146.A0A139H3U3"/>
<evidence type="ECO:0008006" key="3">
    <source>
        <dbReference type="Google" id="ProtNLM"/>
    </source>
</evidence>
<dbReference type="InterPro" id="IPR029044">
    <property type="entry name" value="Nucleotide-diphossugar_trans"/>
</dbReference>
<reference evidence="1 2" key="1">
    <citation type="submission" date="2015-07" db="EMBL/GenBank/DDBJ databases">
        <title>Comparative genomics of the Sigatoka disease complex on banana suggests a link between parallel evolutionary changes in Pseudocercospora fijiensis and Pseudocercospora eumusae and increased virulence on the banana host.</title>
        <authorList>
            <person name="Chang T.-C."/>
            <person name="Salvucci A."/>
            <person name="Crous P.W."/>
            <person name="Stergiopoulos I."/>
        </authorList>
    </citation>
    <scope>NUCLEOTIDE SEQUENCE [LARGE SCALE GENOMIC DNA]</scope>
    <source>
        <strain evidence="1 2">CBS 114824</strain>
    </source>
</reference>
<dbReference type="PANTHER" id="PTHR11183">
    <property type="entry name" value="GLYCOGENIN SUBFAMILY MEMBER"/>
    <property type="match status" value="1"/>
</dbReference>
<sequence>MLLLFDLFVNNLTYRVGVQVSAPEQHIEWSQYAYCQYVTTTEYLCNSIMIFESLQRLGSKASRILLYPKEWAQDSNTEEGRLLLKARDELGVVLKAIEVQHFDGEKTWADSFTKLLAFNQTEYKRVLSLDSDATVLQSMDELFLVPSAPVAMPRAYWIEDKPTLSSQLVLVEPSTFEMNRVLEAFQHRSPSDYDMEIVNDLYGKDCIIIPHRRYDLLTGEFRNRDHHLYLGSKEEIWDPEVAYNEAKFLHFSDWPFPKPWIKASREQVEEVVPKCHRMTNGTEDCRDREKWLFVYQEFRERRERVCGIDFV</sequence>
<evidence type="ECO:0000313" key="1">
    <source>
        <dbReference type="EMBL" id="KXS97150.1"/>
    </source>
</evidence>
<accession>A0A139H3U3</accession>
<evidence type="ECO:0000313" key="2">
    <source>
        <dbReference type="Proteomes" id="UP000070133"/>
    </source>
</evidence>
<dbReference type="Gene3D" id="3.90.550.10">
    <property type="entry name" value="Spore Coat Polysaccharide Biosynthesis Protein SpsA, Chain A"/>
    <property type="match status" value="1"/>
</dbReference>
<gene>
    <name evidence="1" type="ORF">AC578_3073</name>
</gene>
<organism evidence="1 2">
    <name type="scientific">Pseudocercospora eumusae</name>
    <dbReference type="NCBI Taxonomy" id="321146"/>
    <lineage>
        <taxon>Eukaryota</taxon>
        <taxon>Fungi</taxon>
        <taxon>Dikarya</taxon>
        <taxon>Ascomycota</taxon>
        <taxon>Pezizomycotina</taxon>
        <taxon>Dothideomycetes</taxon>
        <taxon>Dothideomycetidae</taxon>
        <taxon>Mycosphaerellales</taxon>
        <taxon>Mycosphaerellaceae</taxon>
        <taxon>Pseudocercospora</taxon>
    </lineage>
</organism>
<dbReference type="EMBL" id="LFZN01000151">
    <property type="protein sequence ID" value="KXS97150.1"/>
    <property type="molecule type" value="Genomic_DNA"/>
</dbReference>
<dbReference type="Proteomes" id="UP000070133">
    <property type="component" value="Unassembled WGS sequence"/>
</dbReference>
<proteinExistence type="predicted"/>
<dbReference type="InterPro" id="IPR050587">
    <property type="entry name" value="GNT1/Glycosyltrans_8"/>
</dbReference>
<comment type="caution">
    <text evidence="1">The sequence shown here is derived from an EMBL/GenBank/DDBJ whole genome shotgun (WGS) entry which is preliminary data.</text>
</comment>
<keyword evidence="2" id="KW-1185">Reference proteome</keyword>
<dbReference type="AlphaFoldDB" id="A0A139H3U3"/>